<evidence type="ECO:0000313" key="6">
    <source>
        <dbReference type="Proteomes" id="UP001456224"/>
    </source>
</evidence>
<gene>
    <name evidence="3" type="ORF">AVE30378_02252</name>
    <name evidence="4" type="ORF">WHX56_01305</name>
</gene>
<feature type="chain" id="PRO_5018969962" evidence="2">
    <location>
        <begin position="28"/>
        <end position="324"/>
    </location>
</feature>
<evidence type="ECO:0000313" key="5">
    <source>
        <dbReference type="Proteomes" id="UP000289465"/>
    </source>
</evidence>
<keyword evidence="6" id="KW-1185">Reference proteome</keyword>
<name>A0A446CFY1_9BURK</name>
<proteinExistence type="inferred from homology"/>
<evidence type="ECO:0000313" key="4">
    <source>
        <dbReference type="EMBL" id="WXR74148.1"/>
    </source>
</evidence>
<feature type="signal peptide" evidence="2">
    <location>
        <begin position="1"/>
        <end position="27"/>
    </location>
</feature>
<dbReference type="Pfam" id="PF03401">
    <property type="entry name" value="TctC"/>
    <property type="match status" value="1"/>
</dbReference>
<keyword evidence="2" id="KW-0732">Signal</keyword>
<comment type="similarity">
    <text evidence="1">Belongs to the UPF0065 (bug) family.</text>
</comment>
<evidence type="ECO:0000313" key="3">
    <source>
        <dbReference type="EMBL" id="SSW66713.1"/>
    </source>
</evidence>
<dbReference type="Gene3D" id="3.40.190.150">
    <property type="entry name" value="Bordetella uptake gene, domain 1"/>
    <property type="match status" value="1"/>
</dbReference>
<evidence type="ECO:0000256" key="1">
    <source>
        <dbReference type="ARBA" id="ARBA00006987"/>
    </source>
</evidence>
<reference evidence="4 6" key="2">
    <citation type="submission" date="2024-03" db="EMBL/GenBank/DDBJ databases">
        <title>Reference genomes for the five species model microbial community.</title>
        <authorList>
            <person name="Padfield D."/>
        </authorList>
    </citation>
    <scope>NUCLEOTIDE SEQUENCE [LARGE SCALE GENOMIC DNA]</scope>
    <source>
        <strain evidence="4 6">AB1</strain>
    </source>
</reference>
<dbReference type="RefSeq" id="WP_244235022.1">
    <property type="nucleotide sequence ID" value="NZ_CP148753.1"/>
</dbReference>
<dbReference type="PANTHER" id="PTHR42928:SF5">
    <property type="entry name" value="BLR1237 PROTEIN"/>
    <property type="match status" value="1"/>
</dbReference>
<dbReference type="EMBL" id="UFQC01000010">
    <property type="protein sequence ID" value="SSW66713.1"/>
    <property type="molecule type" value="Genomic_DNA"/>
</dbReference>
<accession>A0A446CFY1</accession>
<dbReference type="SUPFAM" id="SSF53850">
    <property type="entry name" value="Periplasmic binding protein-like II"/>
    <property type="match status" value="1"/>
</dbReference>
<organism evidence="3 5">
    <name type="scientific">Achromobacter veterisilvae</name>
    <dbReference type="NCBI Taxonomy" id="2069367"/>
    <lineage>
        <taxon>Bacteria</taxon>
        <taxon>Pseudomonadati</taxon>
        <taxon>Pseudomonadota</taxon>
        <taxon>Betaproteobacteria</taxon>
        <taxon>Burkholderiales</taxon>
        <taxon>Alcaligenaceae</taxon>
        <taxon>Achromobacter</taxon>
    </lineage>
</organism>
<evidence type="ECO:0000256" key="2">
    <source>
        <dbReference type="SAM" id="SignalP"/>
    </source>
</evidence>
<dbReference type="Gene3D" id="3.40.190.10">
    <property type="entry name" value="Periplasmic binding protein-like II"/>
    <property type="match status" value="1"/>
</dbReference>
<dbReference type="Proteomes" id="UP001456224">
    <property type="component" value="Chromosome"/>
</dbReference>
<dbReference type="Proteomes" id="UP000289465">
    <property type="component" value="Unassembled WGS sequence"/>
</dbReference>
<sequence length="324" mass="34200">MFRLSPRIAAAFAIACAAVAPMSAALAAFPEKPIRLVVPFPPGGPTDTSARLFSKTMAEQLGQPVIVENRAGAGGSVGTTSVTREQPDGYTLLWGGTSSMVVAPALYPKLDYDPIASFTPIGMAVRGPLILVSRPALPSPDLKALLDLSRRQPLTVASAGTGSVGHLTAELFDRSAGVEILHIPYRGGAPALSDVLGGQVDLLFDTVTLLYPQIAAQKLRAYAVTGAQRYPQLPDVPTVAEVLGKPFEAYSWFGLMAPANTPQPVIERLTKALGAAARDPEVKRQLADLGLEPVGDTPEQFAQSIRTDLDKWSLVVKQAGIKPD</sequence>
<dbReference type="PANTHER" id="PTHR42928">
    <property type="entry name" value="TRICARBOXYLATE-BINDING PROTEIN"/>
    <property type="match status" value="1"/>
</dbReference>
<dbReference type="InterPro" id="IPR005064">
    <property type="entry name" value="BUG"/>
</dbReference>
<dbReference type="CDD" id="cd13578">
    <property type="entry name" value="PBP2_Bug27"/>
    <property type="match status" value="1"/>
</dbReference>
<reference evidence="3 5" key="1">
    <citation type="submission" date="2018-07" db="EMBL/GenBank/DDBJ databases">
        <authorList>
            <person name="Peeters C."/>
        </authorList>
    </citation>
    <scope>NUCLEOTIDE SEQUENCE [LARGE SCALE GENOMIC DNA]</scope>
    <source>
        <strain evidence="3 5">LMG 30378</strain>
    </source>
</reference>
<dbReference type="PIRSF" id="PIRSF017082">
    <property type="entry name" value="YflP"/>
    <property type="match status" value="1"/>
</dbReference>
<dbReference type="EMBL" id="CP148753">
    <property type="protein sequence ID" value="WXR74148.1"/>
    <property type="molecule type" value="Genomic_DNA"/>
</dbReference>
<dbReference type="InterPro" id="IPR042100">
    <property type="entry name" value="Bug_dom1"/>
</dbReference>
<dbReference type="AlphaFoldDB" id="A0A446CFY1"/>
<protein>
    <submittedName>
        <fullName evidence="4">Tripartite tricarboxylate transporter substrate binding protein</fullName>
    </submittedName>
</protein>